<comment type="caution">
    <text evidence="3">The sequence shown here is derived from an EMBL/GenBank/DDBJ whole genome shotgun (WGS) entry which is preliminary data.</text>
</comment>
<reference evidence="4" key="1">
    <citation type="submission" date="2018-04" db="EMBL/GenBank/DDBJ databases">
        <authorList>
            <person name="Cornet L."/>
        </authorList>
    </citation>
    <scope>NUCLEOTIDE SEQUENCE [LARGE SCALE GENOMIC DNA]</scope>
</reference>
<feature type="transmembrane region" description="Helical" evidence="1">
    <location>
        <begin position="364"/>
        <end position="383"/>
    </location>
</feature>
<sequence length="614" mass="69387">METPHLSRTNSSARTTARLNYIIESGVLALLLLAAIAINLRMIRAGFNGLGDARWHLTWIQHFSEQVLAGVWYPRWLAGTNFGYGSPTFVFYPPLIYYLGTALRAIGLTIEQAVYVLISGGIFLSGANFYLFGKSIWGRIPAVCGALAYMLNPGIYGLVHGGGFASLYAYVWMPLILLFTHRSIEAARHRGRYRLALSLVWMLVALTHLPSLLILAIAWTFYTLPLLWHQSWKVRLQTWIAAPLGWGLAAGFLIPAILEQRYINIDYMLASQAGFKAEMPSFVEIAITGFSSIFFRQWLACIAFAAIAWIGFAKQPQQRRNTSILLAVALFIIFLTCQVSWPLWQLNPILQKIELSERLDRLFYMVQAALCAVAVQSLLLSRSQARESQTGHRRRFIRVLLLAIVCAILFSNFKYSYQLSRRFPGLYSSGNGVMLNRSWIERIVRDPFSDGLIDVPEYRPRLENNAIASTYIKEEQTNEGYPALSTTVSGALPTPQPHQHRVEVSQGEAKVKIADWRSYHRQLEIDAQEPSTVILRTYRYPAWHLYVNGSAHPIEPASDGRIQFRLPTGQYEVALVYEQTLAFKLGLVVSGLSAIAFIGLGYHWMIETNRCPQR</sequence>
<gene>
    <name evidence="3" type="ORF">DCF25_15035</name>
</gene>
<proteinExistence type="predicted"/>
<protein>
    <recommendedName>
        <fullName evidence="2">Membrane protein 6-pyruvoyl-tetrahydropterin synthase-related domain-containing protein</fullName>
    </recommendedName>
</protein>
<keyword evidence="1" id="KW-0472">Membrane</keyword>
<feature type="transmembrane region" description="Helical" evidence="1">
    <location>
        <begin position="21"/>
        <end position="40"/>
    </location>
</feature>
<keyword evidence="1" id="KW-1133">Transmembrane helix</keyword>
<feature type="transmembrane region" description="Helical" evidence="1">
    <location>
        <begin position="395"/>
        <end position="413"/>
    </location>
</feature>
<feature type="transmembrane region" description="Helical" evidence="1">
    <location>
        <begin position="239"/>
        <end position="258"/>
    </location>
</feature>
<feature type="transmembrane region" description="Helical" evidence="1">
    <location>
        <begin position="165"/>
        <end position="184"/>
    </location>
</feature>
<reference evidence="3 4" key="2">
    <citation type="submission" date="2018-06" db="EMBL/GenBank/DDBJ databases">
        <title>Metagenomic assembly of (sub)arctic Cyanobacteria and their associated microbiome from non-axenic cultures.</title>
        <authorList>
            <person name="Baurain D."/>
        </authorList>
    </citation>
    <scope>NUCLEOTIDE SEQUENCE [LARGE SCALE GENOMIC DNA]</scope>
    <source>
        <strain evidence="3">ULC129bin1</strain>
    </source>
</reference>
<name>A0A2W4VX38_9CYAN</name>
<evidence type="ECO:0000313" key="4">
    <source>
        <dbReference type="Proteomes" id="UP000249354"/>
    </source>
</evidence>
<keyword evidence="1" id="KW-0812">Transmembrane</keyword>
<organism evidence="3 4">
    <name type="scientific">Leptolyngbya foveolarum</name>
    <dbReference type="NCBI Taxonomy" id="47253"/>
    <lineage>
        <taxon>Bacteria</taxon>
        <taxon>Bacillati</taxon>
        <taxon>Cyanobacteriota</taxon>
        <taxon>Cyanophyceae</taxon>
        <taxon>Leptolyngbyales</taxon>
        <taxon>Leptolyngbyaceae</taxon>
        <taxon>Leptolyngbya group</taxon>
        <taxon>Leptolyngbya</taxon>
    </lineage>
</organism>
<dbReference type="InterPro" id="IPR018776">
    <property type="entry name" value="Membrane_prot_PTPS-rel_domain"/>
</dbReference>
<evidence type="ECO:0000259" key="2">
    <source>
        <dbReference type="Pfam" id="PF10131"/>
    </source>
</evidence>
<feature type="transmembrane region" description="Helical" evidence="1">
    <location>
        <begin position="113"/>
        <end position="133"/>
    </location>
</feature>
<dbReference type="AlphaFoldDB" id="A0A2W4VX38"/>
<dbReference type="Proteomes" id="UP000249354">
    <property type="component" value="Unassembled WGS sequence"/>
</dbReference>
<feature type="transmembrane region" description="Helical" evidence="1">
    <location>
        <begin position="324"/>
        <end position="344"/>
    </location>
</feature>
<accession>A0A2W4VX38</accession>
<evidence type="ECO:0000313" key="3">
    <source>
        <dbReference type="EMBL" id="PZO14335.1"/>
    </source>
</evidence>
<feature type="transmembrane region" description="Helical" evidence="1">
    <location>
        <begin position="581"/>
        <end position="605"/>
    </location>
</feature>
<evidence type="ECO:0000256" key="1">
    <source>
        <dbReference type="SAM" id="Phobius"/>
    </source>
</evidence>
<feature type="transmembrane region" description="Helical" evidence="1">
    <location>
        <begin position="196"/>
        <end position="219"/>
    </location>
</feature>
<dbReference type="Pfam" id="PF10131">
    <property type="entry name" value="PTPS_related"/>
    <property type="match status" value="1"/>
</dbReference>
<feature type="domain" description="Membrane protein 6-pyruvoyl-tetrahydropterin synthase-related" evidence="2">
    <location>
        <begin position="90"/>
        <end position="416"/>
    </location>
</feature>
<dbReference type="EMBL" id="QBMC01000110">
    <property type="protein sequence ID" value="PZO14335.1"/>
    <property type="molecule type" value="Genomic_DNA"/>
</dbReference>